<dbReference type="RefSeq" id="WP_184213368.1">
    <property type="nucleotide sequence ID" value="NZ_JACHIP010000001.1"/>
</dbReference>
<keyword evidence="4 7" id="KW-0238">DNA-binding</keyword>
<organism evidence="10 11">
    <name type="scientific">Granulicella aggregans</name>
    <dbReference type="NCBI Taxonomy" id="474949"/>
    <lineage>
        <taxon>Bacteria</taxon>
        <taxon>Pseudomonadati</taxon>
        <taxon>Acidobacteriota</taxon>
        <taxon>Terriglobia</taxon>
        <taxon>Terriglobales</taxon>
        <taxon>Acidobacteriaceae</taxon>
        <taxon>Granulicella</taxon>
    </lineage>
</organism>
<feature type="domain" description="Response regulatory" evidence="8">
    <location>
        <begin position="2"/>
        <end position="116"/>
    </location>
</feature>
<feature type="domain" description="OmpR/PhoB-type" evidence="9">
    <location>
        <begin position="124"/>
        <end position="222"/>
    </location>
</feature>
<dbReference type="Pfam" id="PF00486">
    <property type="entry name" value="Trans_reg_C"/>
    <property type="match status" value="1"/>
</dbReference>
<reference evidence="10 11" key="1">
    <citation type="submission" date="2020-08" db="EMBL/GenBank/DDBJ databases">
        <title>Genomic Encyclopedia of Type Strains, Phase IV (KMG-V): Genome sequencing to study the core and pangenomes of soil and plant-associated prokaryotes.</title>
        <authorList>
            <person name="Whitman W."/>
        </authorList>
    </citation>
    <scope>NUCLEOTIDE SEQUENCE [LARGE SCALE GENOMIC DNA]</scope>
    <source>
        <strain evidence="10 11">M8UP14</strain>
    </source>
</reference>
<dbReference type="GO" id="GO:0006355">
    <property type="term" value="P:regulation of DNA-templated transcription"/>
    <property type="evidence" value="ECO:0007669"/>
    <property type="project" value="InterPro"/>
</dbReference>
<evidence type="ECO:0000256" key="1">
    <source>
        <dbReference type="ARBA" id="ARBA00022553"/>
    </source>
</evidence>
<dbReference type="GO" id="GO:0005829">
    <property type="term" value="C:cytosol"/>
    <property type="evidence" value="ECO:0007669"/>
    <property type="project" value="TreeGrafter"/>
</dbReference>
<keyword evidence="2" id="KW-0902">Two-component regulatory system</keyword>
<dbReference type="InterPro" id="IPR039420">
    <property type="entry name" value="WalR-like"/>
</dbReference>
<evidence type="ECO:0000256" key="4">
    <source>
        <dbReference type="ARBA" id="ARBA00023125"/>
    </source>
</evidence>
<keyword evidence="3" id="KW-0805">Transcription regulation</keyword>
<dbReference type="SMART" id="SM00862">
    <property type="entry name" value="Trans_reg_C"/>
    <property type="match status" value="1"/>
</dbReference>
<dbReference type="AlphaFoldDB" id="A0A7W8E1A2"/>
<dbReference type="Gene3D" id="6.10.250.690">
    <property type="match status" value="1"/>
</dbReference>
<evidence type="ECO:0000256" key="3">
    <source>
        <dbReference type="ARBA" id="ARBA00023015"/>
    </source>
</evidence>
<dbReference type="GO" id="GO:0000156">
    <property type="term" value="F:phosphorelay response regulator activity"/>
    <property type="evidence" value="ECO:0007669"/>
    <property type="project" value="TreeGrafter"/>
</dbReference>
<dbReference type="Proteomes" id="UP000540989">
    <property type="component" value="Unassembled WGS sequence"/>
</dbReference>
<dbReference type="GO" id="GO:0000976">
    <property type="term" value="F:transcription cis-regulatory region binding"/>
    <property type="evidence" value="ECO:0007669"/>
    <property type="project" value="TreeGrafter"/>
</dbReference>
<evidence type="ECO:0000256" key="7">
    <source>
        <dbReference type="PROSITE-ProRule" id="PRU01091"/>
    </source>
</evidence>
<dbReference type="PANTHER" id="PTHR48111:SF22">
    <property type="entry name" value="REGULATOR OF RPOS"/>
    <property type="match status" value="1"/>
</dbReference>
<dbReference type="InterPro" id="IPR001789">
    <property type="entry name" value="Sig_transdc_resp-reg_receiver"/>
</dbReference>
<dbReference type="Gene3D" id="3.40.50.2300">
    <property type="match status" value="1"/>
</dbReference>
<keyword evidence="5" id="KW-0804">Transcription</keyword>
<dbReference type="Gene3D" id="1.10.10.10">
    <property type="entry name" value="Winged helix-like DNA-binding domain superfamily/Winged helix DNA-binding domain"/>
    <property type="match status" value="1"/>
</dbReference>
<sequence length="225" mass="25149">MRVLIVEDKVRMANLLQRAVERAGYSTVVAHDGEAALNLATDYRLDAMILDVLLPRMNGYTVLEHLRRDDNKVPVIMLTARDSNEDIVRGLDLGADDYLTKPFDLSVLLARLRALTRRAPDLHPRNLRIGNLELRSDTRSVAVGDQSISLTPTEFALLEVLMQRAGHVVPKDTLAEIGWRMDSNFSESTLYVFMGSLRAKIHSDQPTASLHTVRGVGYMLKTVSP</sequence>
<evidence type="ECO:0000256" key="2">
    <source>
        <dbReference type="ARBA" id="ARBA00023012"/>
    </source>
</evidence>
<dbReference type="GO" id="GO:0032993">
    <property type="term" value="C:protein-DNA complex"/>
    <property type="evidence" value="ECO:0007669"/>
    <property type="project" value="TreeGrafter"/>
</dbReference>
<keyword evidence="1 6" id="KW-0597">Phosphoprotein</keyword>
<evidence type="ECO:0000256" key="6">
    <source>
        <dbReference type="PROSITE-ProRule" id="PRU00169"/>
    </source>
</evidence>
<dbReference type="SMART" id="SM00448">
    <property type="entry name" value="REC"/>
    <property type="match status" value="1"/>
</dbReference>
<accession>A0A7W8E1A2</accession>
<keyword evidence="11" id="KW-1185">Reference proteome</keyword>
<gene>
    <name evidence="10" type="ORF">HDF16_000262</name>
</gene>
<evidence type="ECO:0000313" key="10">
    <source>
        <dbReference type="EMBL" id="MBB5055593.1"/>
    </source>
</evidence>
<evidence type="ECO:0000259" key="8">
    <source>
        <dbReference type="PROSITE" id="PS50110"/>
    </source>
</evidence>
<proteinExistence type="predicted"/>
<comment type="caution">
    <text evidence="10">The sequence shown here is derived from an EMBL/GenBank/DDBJ whole genome shotgun (WGS) entry which is preliminary data.</text>
</comment>
<dbReference type="SUPFAM" id="SSF52172">
    <property type="entry name" value="CheY-like"/>
    <property type="match status" value="1"/>
</dbReference>
<dbReference type="CDD" id="cd00383">
    <property type="entry name" value="trans_reg_C"/>
    <property type="match status" value="1"/>
</dbReference>
<feature type="modified residue" description="4-aspartylphosphate" evidence="6">
    <location>
        <position position="51"/>
    </location>
</feature>
<dbReference type="CDD" id="cd17574">
    <property type="entry name" value="REC_OmpR"/>
    <property type="match status" value="1"/>
</dbReference>
<dbReference type="InterPro" id="IPR011006">
    <property type="entry name" value="CheY-like_superfamily"/>
</dbReference>
<dbReference type="PANTHER" id="PTHR48111">
    <property type="entry name" value="REGULATOR OF RPOS"/>
    <property type="match status" value="1"/>
</dbReference>
<dbReference type="PROSITE" id="PS51755">
    <property type="entry name" value="OMPR_PHOB"/>
    <property type="match status" value="1"/>
</dbReference>
<evidence type="ECO:0000256" key="5">
    <source>
        <dbReference type="ARBA" id="ARBA00023163"/>
    </source>
</evidence>
<feature type="DNA-binding region" description="OmpR/PhoB-type" evidence="7">
    <location>
        <begin position="124"/>
        <end position="222"/>
    </location>
</feature>
<evidence type="ECO:0000259" key="9">
    <source>
        <dbReference type="PROSITE" id="PS51755"/>
    </source>
</evidence>
<dbReference type="InterPro" id="IPR036388">
    <property type="entry name" value="WH-like_DNA-bd_sf"/>
</dbReference>
<name>A0A7W8E1A2_9BACT</name>
<dbReference type="EMBL" id="JACHIP010000001">
    <property type="protein sequence ID" value="MBB5055593.1"/>
    <property type="molecule type" value="Genomic_DNA"/>
</dbReference>
<evidence type="ECO:0000313" key="11">
    <source>
        <dbReference type="Proteomes" id="UP000540989"/>
    </source>
</evidence>
<dbReference type="Pfam" id="PF00072">
    <property type="entry name" value="Response_reg"/>
    <property type="match status" value="1"/>
</dbReference>
<dbReference type="PROSITE" id="PS50110">
    <property type="entry name" value="RESPONSE_REGULATORY"/>
    <property type="match status" value="1"/>
</dbReference>
<dbReference type="InterPro" id="IPR001867">
    <property type="entry name" value="OmpR/PhoB-type_DNA-bd"/>
</dbReference>
<protein>
    <submittedName>
        <fullName evidence="10">DNA-binding response OmpR family regulator</fullName>
    </submittedName>
</protein>